<keyword evidence="2" id="KW-1185">Reference proteome</keyword>
<name>A0AA48L2P9_9TREE</name>
<dbReference type="EMBL" id="AP028214">
    <property type="protein sequence ID" value="BEI89933.1"/>
    <property type="molecule type" value="Genomic_DNA"/>
</dbReference>
<evidence type="ECO:0000313" key="1">
    <source>
        <dbReference type="EMBL" id="BEI89933.1"/>
    </source>
</evidence>
<reference evidence="1" key="1">
    <citation type="journal article" date="2023" name="BMC Genomics">
        <title>Chromosome-level genome assemblies of Cutaneotrichosporon spp. (Trichosporonales, Basidiomycota) reveal imbalanced evolution between nucleotide sequences and chromosome synteny.</title>
        <authorList>
            <person name="Kobayashi Y."/>
            <person name="Kayamori A."/>
            <person name="Aoki K."/>
            <person name="Shiwa Y."/>
            <person name="Matsutani M."/>
            <person name="Fujita N."/>
            <person name="Sugita T."/>
            <person name="Iwasaki W."/>
            <person name="Tanaka N."/>
            <person name="Takashima M."/>
        </authorList>
    </citation>
    <scope>NUCLEOTIDE SEQUENCE</scope>
    <source>
        <strain evidence="1">HIS019</strain>
    </source>
</reference>
<dbReference type="KEGG" id="ccac:CcaHIS019_0300030"/>
<protein>
    <submittedName>
        <fullName evidence="1">Uncharacterized protein</fullName>
    </submittedName>
</protein>
<proteinExistence type="predicted"/>
<dbReference type="Proteomes" id="UP001233271">
    <property type="component" value="Chromosome 3"/>
</dbReference>
<organism evidence="1 2">
    <name type="scientific">Cutaneotrichosporon cavernicola</name>
    <dbReference type="NCBI Taxonomy" id="279322"/>
    <lineage>
        <taxon>Eukaryota</taxon>
        <taxon>Fungi</taxon>
        <taxon>Dikarya</taxon>
        <taxon>Basidiomycota</taxon>
        <taxon>Agaricomycotina</taxon>
        <taxon>Tremellomycetes</taxon>
        <taxon>Trichosporonales</taxon>
        <taxon>Trichosporonaceae</taxon>
        <taxon>Cutaneotrichosporon</taxon>
    </lineage>
</organism>
<gene>
    <name evidence="1" type="ORF">CcaverHIS019_0300030</name>
</gene>
<dbReference type="RefSeq" id="XP_060455199.1">
    <property type="nucleotide sequence ID" value="XM_060598402.1"/>
</dbReference>
<evidence type="ECO:0000313" key="2">
    <source>
        <dbReference type="Proteomes" id="UP001233271"/>
    </source>
</evidence>
<dbReference type="GeneID" id="85493804"/>
<accession>A0AA48L2P9</accession>
<sequence>MLNAAEAFARTFKAAAFRGQLQFFPKYPLRALVLPGVLVFQARNLLSPEELVPARGIMKEPRGILDGLPESVTRDHAFGGVQRSYRRLHEAMTNWGSSELVQDPMQDLDVFLTQMGFMFGDEALDMLFRPEESSLARTQVALARGRPANDSFRQQP</sequence>
<dbReference type="AlphaFoldDB" id="A0AA48L2P9"/>